<evidence type="ECO:0000256" key="1">
    <source>
        <dbReference type="ARBA" id="ARBA00008344"/>
    </source>
</evidence>
<comment type="similarity">
    <text evidence="1">Belongs to the small GTPase superfamily. Ras family.</text>
</comment>
<organism evidence="5 6">
    <name type="scientific">Tegillarca granosa</name>
    <name type="common">Malaysian cockle</name>
    <name type="synonym">Anadara granosa</name>
    <dbReference type="NCBI Taxonomy" id="220873"/>
    <lineage>
        <taxon>Eukaryota</taxon>
        <taxon>Metazoa</taxon>
        <taxon>Spiralia</taxon>
        <taxon>Lophotrochozoa</taxon>
        <taxon>Mollusca</taxon>
        <taxon>Bivalvia</taxon>
        <taxon>Autobranchia</taxon>
        <taxon>Pteriomorphia</taxon>
        <taxon>Arcoida</taxon>
        <taxon>Arcoidea</taxon>
        <taxon>Arcidae</taxon>
        <taxon>Tegillarca</taxon>
    </lineage>
</organism>
<dbReference type="EC" id="3.6.5.2" evidence="2"/>
<dbReference type="PROSITE" id="PS51419">
    <property type="entry name" value="RAB"/>
    <property type="match status" value="1"/>
</dbReference>
<dbReference type="SMART" id="SM00175">
    <property type="entry name" value="RAB"/>
    <property type="match status" value="1"/>
</dbReference>
<dbReference type="Gene3D" id="3.40.50.300">
    <property type="entry name" value="P-loop containing nucleotide triphosphate hydrolases"/>
    <property type="match status" value="1"/>
</dbReference>
<dbReference type="SMART" id="SM00173">
    <property type="entry name" value="RAS"/>
    <property type="match status" value="1"/>
</dbReference>
<dbReference type="SUPFAM" id="SSF52540">
    <property type="entry name" value="P-loop containing nucleoside triphosphate hydrolases"/>
    <property type="match status" value="1"/>
</dbReference>
<comment type="catalytic activity">
    <reaction evidence="4">
        <text>GTP + H2O = GDP + phosphate + H(+)</text>
        <dbReference type="Rhea" id="RHEA:19669"/>
        <dbReference type="ChEBI" id="CHEBI:15377"/>
        <dbReference type="ChEBI" id="CHEBI:15378"/>
        <dbReference type="ChEBI" id="CHEBI:37565"/>
        <dbReference type="ChEBI" id="CHEBI:43474"/>
        <dbReference type="ChEBI" id="CHEBI:58189"/>
        <dbReference type="EC" id="3.6.5.2"/>
    </reaction>
</comment>
<accession>A0ABQ9FFJ4</accession>
<gene>
    <name evidence="5" type="ORF">KUTeg_007190</name>
</gene>
<evidence type="ECO:0000313" key="6">
    <source>
        <dbReference type="Proteomes" id="UP001217089"/>
    </source>
</evidence>
<dbReference type="EMBL" id="JARBDR010000337">
    <property type="protein sequence ID" value="KAJ8315040.1"/>
    <property type="molecule type" value="Genomic_DNA"/>
</dbReference>
<dbReference type="PROSITE" id="PS51421">
    <property type="entry name" value="RAS"/>
    <property type="match status" value="1"/>
</dbReference>
<name>A0ABQ9FFJ4_TEGGR</name>
<reference evidence="5 6" key="1">
    <citation type="submission" date="2022-12" db="EMBL/GenBank/DDBJ databases">
        <title>Chromosome-level genome of Tegillarca granosa.</title>
        <authorList>
            <person name="Kim J."/>
        </authorList>
    </citation>
    <scope>NUCLEOTIDE SEQUENCE [LARGE SCALE GENOMIC DNA]</scope>
    <source>
        <strain evidence="5">Teg-2019</strain>
        <tissue evidence="5">Adductor muscle</tissue>
    </source>
</reference>
<keyword evidence="3" id="KW-0378">Hydrolase</keyword>
<comment type="caution">
    <text evidence="5">The sequence shown here is derived from an EMBL/GenBank/DDBJ whole genome shotgun (WGS) entry which is preliminary data.</text>
</comment>
<dbReference type="PANTHER" id="PTHR45704">
    <property type="entry name" value="RAS-LIKE FAMILY MEMBER 11"/>
    <property type="match status" value="1"/>
</dbReference>
<keyword evidence="6" id="KW-1185">Reference proteome</keyword>
<dbReference type="PRINTS" id="PR00449">
    <property type="entry name" value="RASTRNSFRMNG"/>
</dbReference>
<dbReference type="InterPro" id="IPR027417">
    <property type="entry name" value="P-loop_NTPase"/>
</dbReference>
<dbReference type="Proteomes" id="UP001217089">
    <property type="component" value="Unassembled WGS sequence"/>
</dbReference>
<dbReference type="InterPro" id="IPR001806">
    <property type="entry name" value="Small_GTPase"/>
</dbReference>
<dbReference type="Pfam" id="PF00071">
    <property type="entry name" value="Ras"/>
    <property type="match status" value="1"/>
</dbReference>
<evidence type="ECO:0000313" key="5">
    <source>
        <dbReference type="EMBL" id="KAJ8315040.1"/>
    </source>
</evidence>
<proteinExistence type="inferred from homology"/>
<sequence length="285" mass="32512">MRSEWPKFDIICSINRAQLGARSKSKTPRLMLSISRARFKGAMKNMSSPKLLRKISIASKQRPFRVAILGQNGVGKSALTVRFLTRRFIGDYDPLLEKIYTCNRCQDGESIIWEVLDTAAQEENSRLEENIKWADAFILMYSVTDRCSFNECSRLKFLINSYCKRQRKTSVVVMDTGSTSPVVAMVGNQNDRIHDRMITEQEGLKRAKELNCSSFHEISVRESIDSVMKLFEELFLLARKPKKFRPVLHKQSSLPASLSNEPLPTVPEVGSMTLSRRRKAVLTIS</sequence>
<protein>
    <recommendedName>
        <fullName evidence="2">small monomeric GTPase</fullName>
        <ecNumber evidence="2">3.6.5.2</ecNumber>
    </recommendedName>
</protein>
<evidence type="ECO:0000256" key="2">
    <source>
        <dbReference type="ARBA" id="ARBA00011984"/>
    </source>
</evidence>
<dbReference type="InterPro" id="IPR051065">
    <property type="entry name" value="Ras-related_GTPase"/>
</dbReference>
<dbReference type="SMART" id="SM00174">
    <property type="entry name" value="RHO"/>
    <property type="match status" value="1"/>
</dbReference>
<evidence type="ECO:0000256" key="3">
    <source>
        <dbReference type="ARBA" id="ARBA00022801"/>
    </source>
</evidence>
<evidence type="ECO:0000256" key="4">
    <source>
        <dbReference type="ARBA" id="ARBA00048098"/>
    </source>
</evidence>